<evidence type="ECO:0000313" key="12">
    <source>
        <dbReference type="EMBL" id="KAK1564188.1"/>
    </source>
</evidence>
<feature type="binding site" evidence="10">
    <location>
        <position position="288"/>
    </location>
    <ligand>
        <name>NAD(+)</name>
        <dbReference type="ChEBI" id="CHEBI:57540"/>
    </ligand>
</feature>
<dbReference type="PIRSF" id="PIRSF000124">
    <property type="entry name" value="UDPglc_GDPman_dh"/>
    <property type="match status" value="1"/>
</dbReference>
<dbReference type="PANTHER" id="PTHR11374:SF57">
    <property type="entry name" value="DEHYDROGENASE UGD1, PUTATIVE (AFU_ORTHOLOGUE AFUA_8G00920)-RELATED"/>
    <property type="match status" value="1"/>
</dbReference>
<feature type="binding site" evidence="10">
    <location>
        <position position="355"/>
    </location>
    <ligand>
        <name>NAD(+)</name>
        <dbReference type="ChEBI" id="CHEBI:57540"/>
    </ligand>
</feature>
<dbReference type="AlphaFoldDB" id="A0AAD8UV18"/>
<feature type="binding site" evidence="9">
    <location>
        <position position="348"/>
    </location>
    <ligand>
        <name>substrate</name>
    </ligand>
</feature>
<feature type="binding site" evidence="9">
    <location>
        <position position="282"/>
    </location>
    <ligand>
        <name>substrate</name>
    </ligand>
</feature>
<dbReference type="InterPro" id="IPR008927">
    <property type="entry name" value="6-PGluconate_DH-like_C_sf"/>
</dbReference>
<dbReference type="GO" id="GO:0000271">
    <property type="term" value="P:polysaccharide biosynthetic process"/>
    <property type="evidence" value="ECO:0007669"/>
    <property type="project" value="InterPro"/>
</dbReference>
<dbReference type="Gene3D" id="3.40.50.720">
    <property type="entry name" value="NAD(P)-binding Rossmann-like Domain"/>
    <property type="match status" value="2"/>
</dbReference>
<dbReference type="SUPFAM" id="SSF51735">
    <property type="entry name" value="NAD(P)-binding Rossmann-fold domains"/>
    <property type="match status" value="1"/>
</dbReference>
<organism evidence="12 13">
    <name type="scientific">Colletotrichum navitas</name>
    <dbReference type="NCBI Taxonomy" id="681940"/>
    <lineage>
        <taxon>Eukaryota</taxon>
        <taxon>Fungi</taxon>
        <taxon>Dikarya</taxon>
        <taxon>Ascomycota</taxon>
        <taxon>Pezizomycotina</taxon>
        <taxon>Sordariomycetes</taxon>
        <taxon>Hypocreomycetidae</taxon>
        <taxon>Glomerellales</taxon>
        <taxon>Glomerellaceae</taxon>
        <taxon>Colletotrichum</taxon>
        <taxon>Colletotrichum graminicola species complex</taxon>
    </lineage>
</organism>
<sequence>MSLSQKKKTIACIGAGYVGGPTSAVLALQIPEIDVYVLDKSESRVASWNSERLPISEPGLYDVVRATRERPKSNLFFSTDIGGVIPKADIIFICVETPSILERGGDDVAGAAPDLTSFNVAVQRIGSLVTKNAIVVNKSTVPCGSAEETAQLLQSRMCPGIKCEVLSNPEFLAEGTAVDNLLNPDRVLIGCSSSKAGKDAAAVLGGLYARWVPRERIVTMDTRSSELAKLAANMFLSQRISSINALSAMCDELGADITQVSRACGLDQRIGPHMLRASIGFGGSCFQKDVLHLVHTAKSLALDEVAGYLGSIVSLNRHQTERLARRMLQRGASGAGLETVAVLGFAFKPNTGDTRNSPSISFVRSLILNGVFVKVFDPIVPKSIILGDVKSSLYGLAFIADSRIAVSESPYEACGGANAVAILNPWDALQYDVDQGASGKSHCKALFHESLVRWENIARSMKHPKLLFDGHNFLNQQITSLGFQLERVGRLSPARATRLRNTSLTRFLPRASL</sequence>
<gene>
    <name evidence="12" type="ORF">LY79DRAFT_644854</name>
</gene>
<dbReference type="GO" id="GO:0051287">
    <property type="term" value="F:NAD binding"/>
    <property type="evidence" value="ECO:0007669"/>
    <property type="project" value="InterPro"/>
</dbReference>
<evidence type="ECO:0000256" key="1">
    <source>
        <dbReference type="ARBA" id="ARBA00004701"/>
    </source>
</evidence>
<feature type="binding site" evidence="10">
    <location>
        <position position="140"/>
    </location>
    <ligand>
        <name>NAD(+)</name>
        <dbReference type="ChEBI" id="CHEBI:57540"/>
    </ligand>
</feature>
<comment type="similarity">
    <text evidence="2 7">Belongs to the UDP-glucose/GDP-mannose dehydrogenase family.</text>
</comment>
<name>A0AAD8UV18_9PEZI</name>
<dbReference type="SUPFAM" id="SSF48179">
    <property type="entry name" value="6-phosphogluconate dehydrogenase C-terminal domain-like"/>
    <property type="match status" value="1"/>
</dbReference>
<dbReference type="SUPFAM" id="SSF52413">
    <property type="entry name" value="UDP-glucose/GDP-mannose dehydrogenase C-terminal domain"/>
    <property type="match status" value="1"/>
</dbReference>
<dbReference type="NCBIfam" id="TIGR03026">
    <property type="entry name" value="NDP-sugDHase"/>
    <property type="match status" value="1"/>
</dbReference>
<feature type="domain" description="UDP-glucose/GDP-mannose dehydrogenase C-terminal" evidence="11">
    <location>
        <begin position="341"/>
        <end position="476"/>
    </location>
</feature>
<accession>A0AAD8UV18</accession>
<dbReference type="EC" id="1.1.1.22" evidence="3 7"/>
<evidence type="ECO:0000256" key="7">
    <source>
        <dbReference type="PIRNR" id="PIRNR000124"/>
    </source>
</evidence>
<evidence type="ECO:0000256" key="9">
    <source>
        <dbReference type="PIRSR" id="PIRSR500134-2"/>
    </source>
</evidence>
<evidence type="ECO:0000256" key="5">
    <source>
        <dbReference type="ARBA" id="ARBA00023027"/>
    </source>
</evidence>
<dbReference type="Pfam" id="PF00984">
    <property type="entry name" value="UDPG_MGDP_dh"/>
    <property type="match status" value="1"/>
</dbReference>
<reference evidence="12" key="1">
    <citation type="submission" date="2021-06" db="EMBL/GenBank/DDBJ databases">
        <title>Comparative genomics, transcriptomics and evolutionary studies reveal genomic signatures of adaptation to plant cell wall in hemibiotrophic fungi.</title>
        <authorList>
            <consortium name="DOE Joint Genome Institute"/>
            <person name="Baroncelli R."/>
            <person name="Diaz J.F."/>
            <person name="Benocci T."/>
            <person name="Peng M."/>
            <person name="Battaglia E."/>
            <person name="Haridas S."/>
            <person name="Andreopoulos W."/>
            <person name="Labutti K."/>
            <person name="Pangilinan J."/>
            <person name="Floch G.L."/>
            <person name="Makela M.R."/>
            <person name="Henrissat B."/>
            <person name="Grigoriev I.V."/>
            <person name="Crouch J.A."/>
            <person name="De Vries R.P."/>
            <person name="Sukno S.A."/>
            <person name="Thon M.R."/>
        </authorList>
    </citation>
    <scope>NUCLEOTIDE SEQUENCE</scope>
    <source>
        <strain evidence="12">CBS 125086</strain>
    </source>
</reference>
<evidence type="ECO:0000256" key="10">
    <source>
        <dbReference type="PIRSR" id="PIRSR500134-3"/>
    </source>
</evidence>
<dbReference type="GO" id="GO:0005634">
    <property type="term" value="C:nucleus"/>
    <property type="evidence" value="ECO:0007669"/>
    <property type="project" value="TreeGrafter"/>
</dbReference>
<dbReference type="InterPro" id="IPR036291">
    <property type="entry name" value="NAD(P)-bd_dom_sf"/>
</dbReference>
<dbReference type="GO" id="GO:0006024">
    <property type="term" value="P:glycosaminoglycan biosynthetic process"/>
    <property type="evidence" value="ECO:0007669"/>
    <property type="project" value="TreeGrafter"/>
</dbReference>
<dbReference type="InterPro" id="IPR014027">
    <property type="entry name" value="UDP-Glc/GDP-Man_DH_C"/>
</dbReference>
<dbReference type="InterPro" id="IPR014026">
    <property type="entry name" value="UDP-Glc/GDP-Man_DH_dimer"/>
</dbReference>
<feature type="active site" description="Nucleophile" evidence="8">
    <location>
        <position position="285"/>
    </location>
</feature>
<dbReference type="InterPro" id="IPR001732">
    <property type="entry name" value="UDP-Glc/GDP-Man_DH_N"/>
</dbReference>
<dbReference type="EMBL" id="JAHLJV010000202">
    <property type="protein sequence ID" value="KAK1564188.1"/>
    <property type="molecule type" value="Genomic_DNA"/>
</dbReference>
<evidence type="ECO:0000256" key="8">
    <source>
        <dbReference type="PIRSR" id="PIRSR500134-1"/>
    </source>
</evidence>
<keyword evidence="5 7" id="KW-0520">NAD</keyword>
<dbReference type="PANTHER" id="PTHR11374">
    <property type="entry name" value="UDP-GLUCOSE DEHYDROGENASE/UDP-MANNAC DEHYDROGENASE"/>
    <property type="match status" value="1"/>
</dbReference>
<feature type="binding site" evidence="10">
    <location>
        <position position="97"/>
    </location>
    <ligand>
        <name>NAD(+)</name>
        <dbReference type="ChEBI" id="CHEBI:57540"/>
    </ligand>
</feature>
<proteinExistence type="inferred from homology"/>
<comment type="pathway">
    <text evidence="1">Nucleotide-sugar biosynthesis; UDP-alpha-D-glucuronate biosynthesis; UDP-alpha-D-glucuronate from UDP-alpha-D-glucose: step 1/1.</text>
</comment>
<keyword evidence="4 7" id="KW-0560">Oxidoreductase</keyword>
<dbReference type="Pfam" id="PF03720">
    <property type="entry name" value="UDPG_MGDP_dh_C"/>
    <property type="match status" value="1"/>
</dbReference>
<dbReference type="InterPro" id="IPR028356">
    <property type="entry name" value="UDPglc_DH_euk"/>
</dbReference>
<dbReference type="GeneID" id="85446669"/>
<evidence type="ECO:0000256" key="3">
    <source>
        <dbReference type="ARBA" id="ARBA00012954"/>
    </source>
</evidence>
<dbReference type="PIRSF" id="PIRSF500134">
    <property type="entry name" value="UDPglc_DH_bac"/>
    <property type="match status" value="1"/>
</dbReference>
<evidence type="ECO:0000256" key="6">
    <source>
        <dbReference type="ARBA" id="ARBA00047473"/>
    </source>
</evidence>
<feature type="binding site" evidence="10">
    <location>
        <position position="174"/>
    </location>
    <ligand>
        <name>NAD(+)</name>
        <dbReference type="ChEBI" id="CHEBI:57540"/>
    </ligand>
</feature>
<evidence type="ECO:0000313" key="13">
    <source>
        <dbReference type="Proteomes" id="UP001230504"/>
    </source>
</evidence>
<protein>
    <recommendedName>
        <fullName evidence="3 7">UDP-glucose 6-dehydrogenase</fullName>
        <ecNumber evidence="3 7">1.1.1.22</ecNumber>
    </recommendedName>
</protein>
<dbReference type="InterPro" id="IPR017476">
    <property type="entry name" value="UDP-Glc/GDP-Man"/>
</dbReference>
<dbReference type="RefSeq" id="XP_060407008.1">
    <property type="nucleotide sequence ID" value="XM_060562429.1"/>
</dbReference>
<keyword evidence="13" id="KW-1185">Reference proteome</keyword>
<evidence type="ECO:0000259" key="11">
    <source>
        <dbReference type="SMART" id="SM00984"/>
    </source>
</evidence>
<feature type="binding site" evidence="9">
    <location>
        <position position="229"/>
    </location>
    <ligand>
        <name>substrate</name>
    </ligand>
</feature>
<feature type="binding site" evidence="10">
    <location>
        <position position="39"/>
    </location>
    <ligand>
        <name>NAD(+)</name>
        <dbReference type="ChEBI" id="CHEBI:57540"/>
    </ligand>
</feature>
<comment type="caution">
    <text evidence="12">The sequence shown here is derived from an EMBL/GenBank/DDBJ whole genome shotgun (WGS) entry which is preliminary data.</text>
</comment>
<dbReference type="Proteomes" id="UP001230504">
    <property type="component" value="Unassembled WGS sequence"/>
</dbReference>
<evidence type="ECO:0000256" key="2">
    <source>
        <dbReference type="ARBA" id="ARBA00006601"/>
    </source>
</evidence>
<feature type="binding site" evidence="10">
    <location>
        <position position="44"/>
    </location>
    <ligand>
        <name>NAD(+)</name>
        <dbReference type="ChEBI" id="CHEBI:57540"/>
    </ligand>
</feature>
<feature type="binding site" evidence="9">
    <location>
        <begin position="171"/>
        <end position="174"/>
    </location>
    <ligand>
        <name>substrate</name>
    </ligand>
</feature>
<dbReference type="SMART" id="SM00984">
    <property type="entry name" value="UDPG_MGDP_dh_C"/>
    <property type="match status" value="1"/>
</dbReference>
<dbReference type="InterPro" id="IPR036220">
    <property type="entry name" value="UDP-Glc/GDP-Man_DH_C_sf"/>
</dbReference>
<dbReference type="Pfam" id="PF03721">
    <property type="entry name" value="UDPG_MGDP_dh_N"/>
    <property type="match status" value="1"/>
</dbReference>
<dbReference type="Gene3D" id="1.20.5.100">
    <property type="entry name" value="Cytochrome c1, transmembrane anchor, C-terminal"/>
    <property type="match status" value="1"/>
</dbReference>
<dbReference type="GO" id="GO:0003979">
    <property type="term" value="F:UDP-glucose 6-dehydrogenase activity"/>
    <property type="evidence" value="ECO:0007669"/>
    <property type="project" value="UniProtKB-EC"/>
</dbReference>
<comment type="catalytic activity">
    <reaction evidence="6 7">
        <text>UDP-alpha-D-glucose + 2 NAD(+) + H2O = UDP-alpha-D-glucuronate + 2 NADH + 3 H(+)</text>
        <dbReference type="Rhea" id="RHEA:23596"/>
        <dbReference type="ChEBI" id="CHEBI:15377"/>
        <dbReference type="ChEBI" id="CHEBI:15378"/>
        <dbReference type="ChEBI" id="CHEBI:57540"/>
        <dbReference type="ChEBI" id="CHEBI:57945"/>
        <dbReference type="ChEBI" id="CHEBI:58052"/>
        <dbReference type="ChEBI" id="CHEBI:58885"/>
        <dbReference type="EC" id="1.1.1.22"/>
    </reaction>
</comment>
<dbReference type="InterPro" id="IPR028357">
    <property type="entry name" value="UDPglc_DH_bac"/>
</dbReference>
<evidence type="ECO:0000256" key="4">
    <source>
        <dbReference type="ARBA" id="ARBA00023002"/>
    </source>
</evidence>